<feature type="transmembrane region" description="Helical" evidence="12">
    <location>
        <begin position="6"/>
        <end position="29"/>
    </location>
</feature>
<keyword evidence="10" id="KW-0902">Two-component regulatory system</keyword>
<dbReference type="Gene3D" id="6.10.340.10">
    <property type="match status" value="1"/>
</dbReference>
<dbReference type="EC" id="2.7.13.3" evidence="3"/>
<accession>A0A3B1CEW8</accession>
<dbReference type="Pfam" id="PF13426">
    <property type="entry name" value="PAS_9"/>
    <property type="match status" value="1"/>
</dbReference>
<evidence type="ECO:0000259" key="15">
    <source>
        <dbReference type="PROSITE" id="PS50885"/>
    </source>
</evidence>
<evidence type="ECO:0000256" key="12">
    <source>
        <dbReference type="SAM" id="Phobius"/>
    </source>
</evidence>
<dbReference type="SMART" id="SM00387">
    <property type="entry name" value="HATPase_c"/>
    <property type="match status" value="1"/>
</dbReference>
<keyword evidence="6 16" id="KW-0808">Transferase</keyword>
<dbReference type="CDD" id="cd00130">
    <property type="entry name" value="PAS"/>
    <property type="match status" value="1"/>
</dbReference>
<feature type="domain" description="PAS" evidence="14">
    <location>
        <begin position="247"/>
        <end position="292"/>
    </location>
</feature>
<dbReference type="GO" id="GO:0004721">
    <property type="term" value="F:phosphoprotein phosphatase activity"/>
    <property type="evidence" value="ECO:0007669"/>
    <property type="project" value="TreeGrafter"/>
</dbReference>
<dbReference type="InterPro" id="IPR005467">
    <property type="entry name" value="His_kinase_dom"/>
</dbReference>
<dbReference type="InterPro" id="IPR003660">
    <property type="entry name" value="HAMP_dom"/>
</dbReference>
<keyword evidence="11 12" id="KW-0472">Membrane</keyword>
<dbReference type="InterPro" id="IPR004358">
    <property type="entry name" value="Sig_transdc_His_kin-like_C"/>
</dbReference>
<keyword evidence="12" id="KW-0812">Transmembrane</keyword>
<dbReference type="SMART" id="SM00304">
    <property type="entry name" value="HAMP"/>
    <property type="match status" value="1"/>
</dbReference>
<evidence type="ECO:0000256" key="7">
    <source>
        <dbReference type="ARBA" id="ARBA00022741"/>
    </source>
</evidence>
<comment type="catalytic activity">
    <reaction evidence="1">
        <text>ATP + protein L-histidine = ADP + protein N-phospho-L-histidine.</text>
        <dbReference type="EC" id="2.7.13.3"/>
    </reaction>
</comment>
<evidence type="ECO:0000256" key="6">
    <source>
        <dbReference type="ARBA" id="ARBA00022679"/>
    </source>
</evidence>
<gene>
    <name evidence="16" type="ORF">MNBD_NITROSPINAE02-383</name>
</gene>
<dbReference type="SMART" id="SM00091">
    <property type="entry name" value="PAS"/>
    <property type="match status" value="1"/>
</dbReference>
<keyword evidence="7" id="KW-0547">Nucleotide-binding</keyword>
<dbReference type="Pfam" id="PF00672">
    <property type="entry name" value="HAMP"/>
    <property type="match status" value="1"/>
</dbReference>
<proteinExistence type="predicted"/>
<dbReference type="PROSITE" id="PS50885">
    <property type="entry name" value="HAMP"/>
    <property type="match status" value="1"/>
</dbReference>
<dbReference type="InterPro" id="IPR036097">
    <property type="entry name" value="HisK_dim/P_sf"/>
</dbReference>
<evidence type="ECO:0000256" key="5">
    <source>
        <dbReference type="ARBA" id="ARBA00022553"/>
    </source>
</evidence>
<dbReference type="Gene3D" id="1.10.287.130">
    <property type="match status" value="1"/>
</dbReference>
<dbReference type="InterPro" id="IPR003594">
    <property type="entry name" value="HATPase_dom"/>
</dbReference>
<feature type="transmembrane region" description="Helical" evidence="12">
    <location>
        <begin position="166"/>
        <end position="189"/>
    </location>
</feature>
<evidence type="ECO:0000259" key="14">
    <source>
        <dbReference type="PROSITE" id="PS50112"/>
    </source>
</evidence>
<dbReference type="GO" id="GO:0000155">
    <property type="term" value="F:phosphorelay sensor kinase activity"/>
    <property type="evidence" value="ECO:0007669"/>
    <property type="project" value="InterPro"/>
</dbReference>
<dbReference type="InterPro" id="IPR050351">
    <property type="entry name" value="BphY/WalK/GraS-like"/>
</dbReference>
<feature type="domain" description="HAMP" evidence="15">
    <location>
        <begin position="190"/>
        <end position="242"/>
    </location>
</feature>
<dbReference type="PANTHER" id="PTHR45453:SF1">
    <property type="entry name" value="PHOSPHATE REGULON SENSOR PROTEIN PHOR"/>
    <property type="match status" value="1"/>
</dbReference>
<evidence type="ECO:0000256" key="10">
    <source>
        <dbReference type="ARBA" id="ARBA00023012"/>
    </source>
</evidence>
<dbReference type="InterPro" id="IPR036890">
    <property type="entry name" value="HATPase_C_sf"/>
</dbReference>
<evidence type="ECO:0000259" key="13">
    <source>
        <dbReference type="PROSITE" id="PS50109"/>
    </source>
</evidence>
<dbReference type="AlphaFoldDB" id="A0A3B1CEW8"/>
<dbReference type="PROSITE" id="PS50112">
    <property type="entry name" value="PAS"/>
    <property type="match status" value="1"/>
</dbReference>
<dbReference type="Gene3D" id="3.30.565.10">
    <property type="entry name" value="Histidine kinase-like ATPase, C-terminal domain"/>
    <property type="match status" value="1"/>
</dbReference>
<sequence>MFSSRLIWKIYASYAAVILLSSALLGGLVTNWMKQDSIFDVRNKLQSQAYMLKVIAEGAAEFNGQSLQKHITELGSKIESRFTLIDKDGAAIADSMENPAEMDNHGTRPEILAARSHGKGSSTRFSETLETKMMYFALPIYQNNNISGYARTSISLDKMDEKLSSLMGTVAMGAGIAVIAALILGYFMALHFTRPIESMTKVAEAMAQGKHDERLVEKRDDEIGKLARAFNKMASSLSERIATISGERNKLEAILAGMVEGVIAVGSDERIIHINKAACDITGVAQDDSIEKPLWETLNLQPLNTILENTLAGRSEVAEEIVLTGKKGNISIEVLAAPIFTAKGEISAVVIVLHDLTELYALERVRRDFIANVSHELKTPVTAIRALTETILDDENMTTEDQGRFLGKILKQAIRLSTLVSDVLTLARLESVKGVMDVANFDLRAIIHNIAHTVSSDCDSRAITLKYEAPDKPVVISGDKEAMLEAVGNLANNAIKYTPREGSVTLILKKADGKAVIEVKDTGIGIEPAHCSRIFERFYRVDKARSRELGGTGLGLSIVKHVALSHGGSVEVKSQPGLGSLFTITIPLAS</sequence>
<feature type="domain" description="Histidine kinase" evidence="13">
    <location>
        <begin position="372"/>
        <end position="590"/>
    </location>
</feature>
<dbReference type="InterPro" id="IPR035965">
    <property type="entry name" value="PAS-like_dom_sf"/>
</dbReference>
<dbReference type="CDD" id="cd06225">
    <property type="entry name" value="HAMP"/>
    <property type="match status" value="1"/>
</dbReference>
<dbReference type="PANTHER" id="PTHR45453">
    <property type="entry name" value="PHOSPHATE REGULON SENSOR PROTEIN PHOR"/>
    <property type="match status" value="1"/>
</dbReference>
<dbReference type="SUPFAM" id="SSF55874">
    <property type="entry name" value="ATPase domain of HSP90 chaperone/DNA topoisomerase II/histidine kinase"/>
    <property type="match status" value="1"/>
</dbReference>
<dbReference type="InterPro" id="IPR000014">
    <property type="entry name" value="PAS"/>
</dbReference>
<dbReference type="SMART" id="SM00388">
    <property type="entry name" value="HisKA"/>
    <property type="match status" value="1"/>
</dbReference>
<dbReference type="CDD" id="cd00082">
    <property type="entry name" value="HisKA"/>
    <property type="match status" value="1"/>
</dbReference>
<dbReference type="SUPFAM" id="SSF55785">
    <property type="entry name" value="PYP-like sensor domain (PAS domain)"/>
    <property type="match status" value="1"/>
</dbReference>
<evidence type="ECO:0000256" key="11">
    <source>
        <dbReference type="ARBA" id="ARBA00023136"/>
    </source>
</evidence>
<dbReference type="SUPFAM" id="SSF47384">
    <property type="entry name" value="Homodimeric domain of signal transducing histidine kinase"/>
    <property type="match status" value="1"/>
</dbReference>
<dbReference type="NCBIfam" id="TIGR00229">
    <property type="entry name" value="sensory_box"/>
    <property type="match status" value="1"/>
</dbReference>
<dbReference type="Pfam" id="PF02518">
    <property type="entry name" value="HATPase_c"/>
    <property type="match status" value="1"/>
</dbReference>
<keyword evidence="12" id="KW-1133">Transmembrane helix</keyword>
<evidence type="ECO:0000256" key="8">
    <source>
        <dbReference type="ARBA" id="ARBA00022777"/>
    </source>
</evidence>
<name>A0A3B1CEW8_9ZZZZ</name>
<dbReference type="GO" id="GO:0005524">
    <property type="term" value="F:ATP binding"/>
    <property type="evidence" value="ECO:0007669"/>
    <property type="project" value="UniProtKB-KW"/>
</dbReference>
<keyword evidence="5" id="KW-0597">Phosphoprotein</keyword>
<evidence type="ECO:0000256" key="1">
    <source>
        <dbReference type="ARBA" id="ARBA00000085"/>
    </source>
</evidence>
<keyword evidence="8" id="KW-0418">Kinase</keyword>
<dbReference type="InterPro" id="IPR003661">
    <property type="entry name" value="HisK_dim/P_dom"/>
</dbReference>
<dbReference type="GO" id="GO:0016036">
    <property type="term" value="P:cellular response to phosphate starvation"/>
    <property type="evidence" value="ECO:0007669"/>
    <property type="project" value="TreeGrafter"/>
</dbReference>
<dbReference type="PRINTS" id="PR00344">
    <property type="entry name" value="BCTRLSENSOR"/>
</dbReference>
<evidence type="ECO:0000256" key="3">
    <source>
        <dbReference type="ARBA" id="ARBA00012438"/>
    </source>
</evidence>
<keyword evidence="9" id="KW-0067">ATP-binding</keyword>
<keyword evidence="4" id="KW-1003">Cell membrane</keyword>
<evidence type="ECO:0000256" key="2">
    <source>
        <dbReference type="ARBA" id="ARBA00004236"/>
    </source>
</evidence>
<protein>
    <recommendedName>
        <fullName evidence="3">histidine kinase</fullName>
        <ecNumber evidence="3">2.7.13.3</ecNumber>
    </recommendedName>
</protein>
<dbReference type="InterPro" id="IPR031967">
    <property type="entry name" value="PhoR_single_Cache-like_dom"/>
</dbReference>
<reference evidence="16" key="1">
    <citation type="submission" date="2018-06" db="EMBL/GenBank/DDBJ databases">
        <authorList>
            <person name="Zhirakovskaya E."/>
        </authorList>
    </citation>
    <scope>NUCLEOTIDE SEQUENCE</scope>
</reference>
<dbReference type="SUPFAM" id="SSF158472">
    <property type="entry name" value="HAMP domain-like"/>
    <property type="match status" value="1"/>
</dbReference>
<evidence type="ECO:0000313" key="16">
    <source>
        <dbReference type="EMBL" id="VAX22488.1"/>
    </source>
</evidence>
<comment type="subcellular location">
    <subcellularLocation>
        <location evidence="2">Cell membrane</location>
    </subcellularLocation>
</comment>
<dbReference type="FunFam" id="3.30.565.10:FF:000023">
    <property type="entry name" value="PAS domain-containing sensor histidine kinase"/>
    <property type="match status" value="1"/>
</dbReference>
<dbReference type="EMBL" id="UOGE01000076">
    <property type="protein sequence ID" value="VAX22488.1"/>
    <property type="molecule type" value="Genomic_DNA"/>
</dbReference>
<dbReference type="CDD" id="cd00075">
    <property type="entry name" value="HATPase"/>
    <property type="match status" value="1"/>
</dbReference>
<dbReference type="Pfam" id="PF00512">
    <property type="entry name" value="HisKA"/>
    <property type="match status" value="1"/>
</dbReference>
<evidence type="ECO:0000256" key="9">
    <source>
        <dbReference type="ARBA" id="ARBA00022840"/>
    </source>
</evidence>
<dbReference type="Pfam" id="PF16736">
    <property type="entry name" value="sCache_like"/>
    <property type="match status" value="1"/>
</dbReference>
<evidence type="ECO:0000256" key="4">
    <source>
        <dbReference type="ARBA" id="ARBA00022475"/>
    </source>
</evidence>
<dbReference type="FunFam" id="1.10.287.130:FF:000008">
    <property type="entry name" value="Two-component sensor histidine kinase"/>
    <property type="match status" value="1"/>
</dbReference>
<dbReference type="GO" id="GO:0005886">
    <property type="term" value="C:plasma membrane"/>
    <property type="evidence" value="ECO:0007669"/>
    <property type="project" value="UniProtKB-SubCell"/>
</dbReference>
<dbReference type="PROSITE" id="PS50109">
    <property type="entry name" value="HIS_KIN"/>
    <property type="match status" value="1"/>
</dbReference>
<organism evidence="16">
    <name type="scientific">hydrothermal vent metagenome</name>
    <dbReference type="NCBI Taxonomy" id="652676"/>
    <lineage>
        <taxon>unclassified sequences</taxon>
        <taxon>metagenomes</taxon>
        <taxon>ecological metagenomes</taxon>
    </lineage>
</organism>
<dbReference type="Gene3D" id="3.30.450.20">
    <property type="entry name" value="PAS domain"/>
    <property type="match status" value="2"/>
</dbReference>